<comment type="caution">
    <text evidence="1">The sequence shown here is derived from an EMBL/GenBank/DDBJ whole genome shotgun (WGS) entry which is preliminary data.</text>
</comment>
<dbReference type="Proteomes" id="UP000287651">
    <property type="component" value="Unassembled WGS sequence"/>
</dbReference>
<accession>A0A427AID1</accession>
<reference evidence="1 2" key="1">
    <citation type="journal article" date="2014" name="Agronomy (Basel)">
        <title>A Draft Genome Sequence for Ensete ventricosum, the Drought-Tolerant Tree Against Hunger.</title>
        <authorList>
            <person name="Harrison J."/>
            <person name="Moore K.A."/>
            <person name="Paszkiewicz K."/>
            <person name="Jones T."/>
            <person name="Grant M."/>
            <person name="Ambacheew D."/>
            <person name="Muzemil S."/>
            <person name="Studholme D.J."/>
        </authorList>
    </citation>
    <scope>NUCLEOTIDE SEQUENCE [LARGE SCALE GENOMIC DNA]</scope>
</reference>
<dbReference type="EMBL" id="AMZH03002310">
    <property type="protein sequence ID" value="RRT76023.1"/>
    <property type="molecule type" value="Genomic_DNA"/>
</dbReference>
<organism evidence="1 2">
    <name type="scientific">Ensete ventricosum</name>
    <name type="common">Abyssinian banana</name>
    <name type="synonym">Musa ensete</name>
    <dbReference type="NCBI Taxonomy" id="4639"/>
    <lineage>
        <taxon>Eukaryota</taxon>
        <taxon>Viridiplantae</taxon>
        <taxon>Streptophyta</taxon>
        <taxon>Embryophyta</taxon>
        <taxon>Tracheophyta</taxon>
        <taxon>Spermatophyta</taxon>
        <taxon>Magnoliopsida</taxon>
        <taxon>Liliopsida</taxon>
        <taxon>Zingiberales</taxon>
        <taxon>Musaceae</taxon>
        <taxon>Ensete</taxon>
    </lineage>
</organism>
<protein>
    <submittedName>
        <fullName evidence="1">Uncharacterized protein</fullName>
    </submittedName>
</protein>
<proteinExistence type="predicted"/>
<evidence type="ECO:0000313" key="2">
    <source>
        <dbReference type="Proteomes" id="UP000287651"/>
    </source>
</evidence>
<evidence type="ECO:0000313" key="1">
    <source>
        <dbReference type="EMBL" id="RRT76023.1"/>
    </source>
</evidence>
<dbReference type="AlphaFoldDB" id="A0A427AID1"/>
<name>A0A427AID1_ENSVE</name>
<gene>
    <name evidence="1" type="ORF">B296_00024304</name>
</gene>
<sequence length="70" mass="8295">MVWVFRIGLSMDRYYFFVQVISNLSATTGPLFHTESWGRFPKERARLYKLIHDIKAGHLLSSEDILFFKL</sequence>